<protein>
    <submittedName>
        <fullName evidence="1">Uncharacterized protein</fullName>
    </submittedName>
</protein>
<keyword evidence="2" id="KW-1185">Reference proteome</keyword>
<comment type="caution">
    <text evidence="1">The sequence shown here is derived from an EMBL/GenBank/DDBJ whole genome shotgun (WGS) entry which is preliminary data.</text>
</comment>
<dbReference type="Proteomes" id="UP001500631">
    <property type="component" value="Unassembled WGS sequence"/>
</dbReference>
<reference evidence="2" key="1">
    <citation type="journal article" date="2019" name="Int. J. Syst. Evol. Microbiol.">
        <title>The Global Catalogue of Microorganisms (GCM) 10K type strain sequencing project: providing services to taxonomists for standard genome sequencing and annotation.</title>
        <authorList>
            <consortium name="The Broad Institute Genomics Platform"/>
            <consortium name="The Broad Institute Genome Sequencing Center for Infectious Disease"/>
            <person name="Wu L."/>
            <person name="Ma J."/>
        </authorList>
    </citation>
    <scope>NUCLEOTIDE SEQUENCE [LARGE SCALE GENOMIC DNA]</scope>
    <source>
        <strain evidence="2">JCM 18424</strain>
    </source>
</reference>
<accession>A0ABP9MYN7</accession>
<sequence>MTAQDIFMRCMQKKDGEIIAKKLAKLYVLIHLKLDYQGYITQEQDSIFLELAQRFTTHIESDLTKTVGHHAAILSALFLSDDESEII</sequence>
<evidence type="ECO:0000313" key="1">
    <source>
        <dbReference type="EMBL" id="GAA5102032.1"/>
    </source>
</evidence>
<name>A0ABP9MYN7_9GAMM</name>
<evidence type="ECO:0000313" key="2">
    <source>
        <dbReference type="Proteomes" id="UP001500631"/>
    </source>
</evidence>
<gene>
    <name evidence="1" type="ORF">GCM10023338_18810</name>
</gene>
<dbReference type="EMBL" id="BAABKE010000006">
    <property type="protein sequence ID" value="GAA5102032.1"/>
    <property type="molecule type" value="Genomic_DNA"/>
</dbReference>
<dbReference type="RefSeq" id="WP_245831295.1">
    <property type="nucleotide sequence ID" value="NZ_BAABKE010000006.1"/>
</dbReference>
<organism evidence="1 2">
    <name type="scientific">Wohlfahrtiimonas larvae</name>
    <dbReference type="NCBI Taxonomy" id="1157986"/>
    <lineage>
        <taxon>Bacteria</taxon>
        <taxon>Pseudomonadati</taxon>
        <taxon>Pseudomonadota</taxon>
        <taxon>Gammaproteobacteria</taxon>
        <taxon>Cardiobacteriales</taxon>
        <taxon>Ignatzschineriaceae</taxon>
        <taxon>Wohlfahrtiimonas</taxon>
    </lineage>
</organism>
<proteinExistence type="predicted"/>